<gene>
    <name evidence="2" type="ORF">DUI87_25678</name>
</gene>
<evidence type="ECO:0000256" key="1">
    <source>
        <dbReference type="SAM" id="MobiDB-lite"/>
    </source>
</evidence>
<name>A0A3M0J9G0_HIRRU</name>
<feature type="compositionally biased region" description="Basic and acidic residues" evidence="1">
    <location>
        <begin position="1"/>
        <end position="24"/>
    </location>
</feature>
<reference evidence="2 3" key="1">
    <citation type="submission" date="2018-07" db="EMBL/GenBank/DDBJ databases">
        <title>A high quality draft genome assembly of the barn swallow (H. rustica rustica).</title>
        <authorList>
            <person name="Formenti G."/>
            <person name="Chiara M."/>
            <person name="Poveda L."/>
            <person name="Francoijs K.-J."/>
            <person name="Bonisoli-Alquati A."/>
            <person name="Canova L."/>
            <person name="Gianfranceschi L."/>
            <person name="Horner D.S."/>
            <person name="Saino N."/>
        </authorList>
    </citation>
    <scope>NUCLEOTIDE SEQUENCE [LARGE SCALE GENOMIC DNA]</scope>
    <source>
        <strain evidence="2">Chelidonia</strain>
        <tissue evidence="2">Blood</tissue>
    </source>
</reference>
<feature type="region of interest" description="Disordered" evidence="1">
    <location>
        <begin position="1"/>
        <end position="27"/>
    </location>
</feature>
<comment type="caution">
    <text evidence="2">The sequence shown here is derived from an EMBL/GenBank/DDBJ whole genome shotgun (WGS) entry which is preliminary data.</text>
</comment>
<proteinExistence type="predicted"/>
<accession>A0A3M0J9G0</accession>
<dbReference type="AlphaFoldDB" id="A0A3M0J9G0"/>
<sequence>MNRKMKLEDSRTCMVHHQDPEQQVHPDGTNRAWSGYSMISSTCLWLRVKGVILSIHVTLAMLDSQEGHFISDNSPKGDMKAE</sequence>
<keyword evidence="3" id="KW-1185">Reference proteome</keyword>
<evidence type="ECO:0000313" key="3">
    <source>
        <dbReference type="Proteomes" id="UP000269221"/>
    </source>
</evidence>
<protein>
    <submittedName>
        <fullName evidence="2">Uncharacterized protein</fullName>
    </submittedName>
</protein>
<evidence type="ECO:0000313" key="2">
    <source>
        <dbReference type="EMBL" id="RMB97821.1"/>
    </source>
</evidence>
<dbReference type="EMBL" id="QRBI01000155">
    <property type="protein sequence ID" value="RMB97821.1"/>
    <property type="molecule type" value="Genomic_DNA"/>
</dbReference>
<organism evidence="2 3">
    <name type="scientific">Hirundo rustica rustica</name>
    <dbReference type="NCBI Taxonomy" id="333673"/>
    <lineage>
        <taxon>Eukaryota</taxon>
        <taxon>Metazoa</taxon>
        <taxon>Chordata</taxon>
        <taxon>Craniata</taxon>
        <taxon>Vertebrata</taxon>
        <taxon>Euteleostomi</taxon>
        <taxon>Archelosauria</taxon>
        <taxon>Archosauria</taxon>
        <taxon>Dinosauria</taxon>
        <taxon>Saurischia</taxon>
        <taxon>Theropoda</taxon>
        <taxon>Coelurosauria</taxon>
        <taxon>Aves</taxon>
        <taxon>Neognathae</taxon>
        <taxon>Neoaves</taxon>
        <taxon>Telluraves</taxon>
        <taxon>Australaves</taxon>
        <taxon>Passeriformes</taxon>
        <taxon>Sylvioidea</taxon>
        <taxon>Hirundinidae</taxon>
        <taxon>Hirundo</taxon>
    </lineage>
</organism>
<dbReference type="Proteomes" id="UP000269221">
    <property type="component" value="Unassembled WGS sequence"/>
</dbReference>